<proteinExistence type="predicted"/>
<reference evidence="1" key="1">
    <citation type="submission" date="2020-05" db="EMBL/GenBank/DDBJ databases">
        <authorList>
            <person name="Petersen J."/>
            <person name="Sayavedra L."/>
        </authorList>
    </citation>
    <scope>NUCLEOTIDE SEQUENCE</scope>
    <source>
        <strain evidence="1">B azoricus SOX Menez Gwen</strain>
    </source>
</reference>
<evidence type="ECO:0000313" key="2">
    <source>
        <dbReference type="Proteomes" id="UP000635628"/>
    </source>
</evidence>
<dbReference type="EMBL" id="CAESAP020000343">
    <property type="protein sequence ID" value="CAB5506756.1"/>
    <property type="molecule type" value="Genomic_DNA"/>
</dbReference>
<keyword evidence="2" id="KW-1185">Reference proteome</keyword>
<name>A0ACA8ZSP7_9GAMM</name>
<feature type="non-terminal residue" evidence="1">
    <location>
        <position position="366"/>
    </location>
</feature>
<evidence type="ECO:0000313" key="1">
    <source>
        <dbReference type="EMBL" id="CAB5506756.1"/>
    </source>
</evidence>
<comment type="caution">
    <text evidence="1">The sequence shown here is derived from an EMBL/GenBank/DDBJ whole genome shotgun (WGS) entry which is preliminary data.</text>
</comment>
<sequence length="366" mass="41086">MLNQQINTYRKKPLYNNKVHSLYLYQSQEKSYDFNSSNLLTTVTTNQSNIDDYGNVGTISVTTKGNNNTFTKTTQNTYSNDTAKWHLGRLTKATVTHKAPNTPNITRTSSFTYNKKGLLSSETIAPYTNKSLTTTYEYDRFGNKTKSTTTGSGIIDVSSTTIKYSADGKFPIKTTNALGHFETKTFDAKTGNILTLKGPNGLSTTWKYDSLGRKTLEIRADDTTTKVHYQWVENEPQDILYENGSPNSLYKNEPQNSLYQVTTTTSGSSPKTTYFDAFNRTLREQHTGFDGRKINNDTYYDNLGRIQRASLPYFVDEQSYFVTTQYDAIGRLTSTTKPADNGKTATSSTTYNGFTTTTTNPLGHQK</sequence>
<protein>
    <submittedName>
        <fullName evidence="1">Uncharacterized protein</fullName>
    </submittedName>
</protein>
<accession>A0ACA8ZSP7</accession>
<dbReference type="Proteomes" id="UP000635628">
    <property type="component" value="Unassembled WGS sequence"/>
</dbReference>
<organism evidence="1 2">
    <name type="scientific">Bathymodiolus azoricus thioautotrophic gill symbiont</name>
    <dbReference type="NCBI Taxonomy" id="235205"/>
    <lineage>
        <taxon>Bacteria</taxon>
        <taxon>Pseudomonadati</taxon>
        <taxon>Pseudomonadota</taxon>
        <taxon>Gammaproteobacteria</taxon>
        <taxon>sulfur-oxidizing symbionts</taxon>
    </lineage>
</organism>
<gene>
    <name evidence="1" type="ORF">AZO1586R_2146</name>
</gene>